<feature type="non-terminal residue" evidence="3">
    <location>
        <position position="93"/>
    </location>
</feature>
<name>A0A382HWZ0_9ZZZZ</name>
<dbReference type="PANTHER" id="PTHR43008">
    <property type="entry name" value="BENZIL REDUCTASE"/>
    <property type="match status" value="1"/>
</dbReference>
<sequence length="93" mass="10749">MSASGANVVLVDKEIKKNKKLEQKLIKKYNTKAIAYTVDISNKKDIVRMKNKILKKFKKIDVLINNAFYNPNQSEHSAVSLEKFPLELWNQVI</sequence>
<evidence type="ECO:0000256" key="1">
    <source>
        <dbReference type="ARBA" id="ARBA00006484"/>
    </source>
</evidence>
<comment type="similarity">
    <text evidence="1">Belongs to the short-chain dehydrogenases/reductases (SDR) family.</text>
</comment>
<dbReference type="Pfam" id="PF00106">
    <property type="entry name" value="adh_short"/>
    <property type="match status" value="1"/>
</dbReference>
<dbReference type="GO" id="GO:0050664">
    <property type="term" value="F:oxidoreductase activity, acting on NAD(P)H, oxygen as acceptor"/>
    <property type="evidence" value="ECO:0007669"/>
    <property type="project" value="TreeGrafter"/>
</dbReference>
<reference evidence="3" key="1">
    <citation type="submission" date="2018-05" db="EMBL/GenBank/DDBJ databases">
        <authorList>
            <person name="Lanie J.A."/>
            <person name="Ng W.-L."/>
            <person name="Kazmierczak K.M."/>
            <person name="Andrzejewski T.M."/>
            <person name="Davidsen T.M."/>
            <person name="Wayne K.J."/>
            <person name="Tettelin H."/>
            <person name="Glass J.I."/>
            <person name="Rusch D."/>
            <person name="Podicherti R."/>
            <person name="Tsui H.-C.T."/>
            <person name="Winkler M.E."/>
        </authorList>
    </citation>
    <scope>NUCLEOTIDE SEQUENCE</scope>
</reference>
<dbReference type="PANTHER" id="PTHR43008:SF4">
    <property type="entry name" value="CHAIN DEHYDROGENASE, PUTATIVE (AFU_ORTHOLOGUE AFUA_4G08710)-RELATED"/>
    <property type="match status" value="1"/>
</dbReference>
<gene>
    <name evidence="3" type="ORF">METZ01_LOCUS244291</name>
</gene>
<organism evidence="3">
    <name type="scientific">marine metagenome</name>
    <dbReference type="NCBI Taxonomy" id="408172"/>
    <lineage>
        <taxon>unclassified sequences</taxon>
        <taxon>metagenomes</taxon>
        <taxon>ecological metagenomes</taxon>
    </lineage>
</organism>
<accession>A0A382HWZ0</accession>
<dbReference type="AlphaFoldDB" id="A0A382HWZ0"/>
<evidence type="ECO:0000313" key="3">
    <source>
        <dbReference type="EMBL" id="SVB91437.1"/>
    </source>
</evidence>
<protein>
    <submittedName>
        <fullName evidence="3">Uncharacterized protein</fullName>
    </submittedName>
</protein>
<dbReference type="EMBL" id="UINC01063618">
    <property type="protein sequence ID" value="SVB91437.1"/>
    <property type="molecule type" value="Genomic_DNA"/>
</dbReference>
<dbReference type="SUPFAM" id="SSF51735">
    <property type="entry name" value="NAD(P)-binding Rossmann-fold domains"/>
    <property type="match status" value="1"/>
</dbReference>
<dbReference type="Gene3D" id="3.40.50.720">
    <property type="entry name" value="NAD(P)-binding Rossmann-like Domain"/>
    <property type="match status" value="1"/>
</dbReference>
<keyword evidence="2" id="KW-0560">Oxidoreductase</keyword>
<proteinExistence type="inferred from homology"/>
<dbReference type="InterPro" id="IPR036291">
    <property type="entry name" value="NAD(P)-bd_dom_sf"/>
</dbReference>
<evidence type="ECO:0000256" key="2">
    <source>
        <dbReference type="ARBA" id="ARBA00023002"/>
    </source>
</evidence>
<dbReference type="InterPro" id="IPR002347">
    <property type="entry name" value="SDR_fam"/>
</dbReference>